<feature type="coiled-coil region" evidence="2">
    <location>
        <begin position="73"/>
        <end position="100"/>
    </location>
</feature>
<dbReference type="EMBL" id="JBCLSQ010000003">
    <property type="protein sequence ID" value="MEY8537188.1"/>
    <property type="molecule type" value="Genomic_DNA"/>
</dbReference>
<evidence type="ECO:0000313" key="4">
    <source>
        <dbReference type="EMBL" id="MEY8537188.1"/>
    </source>
</evidence>
<dbReference type="SMART" id="SM00422">
    <property type="entry name" value="HTH_MERR"/>
    <property type="match status" value="1"/>
</dbReference>
<dbReference type="PRINTS" id="PR00040">
    <property type="entry name" value="HTHMERR"/>
</dbReference>
<organism evidence="4 5">
    <name type="scientific">Lactococcus muris</name>
    <dbReference type="NCBI Taxonomy" id="2941330"/>
    <lineage>
        <taxon>Bacteria</taxon>
        <taxon>Bacillati</taxon>
        <taxon>Bacillota</taxon>
        <taxon>Bacilli</taxon>
        <taxon>Lactobacillales</taxon>
        <taxon>Streptococcaceae</taxon>
        <taxon>Lactococcus</taxon>
    </lineage>
</organism>
<dbReference type="Proteomes" id="UP001565242">
    <property type="component" value="Unassembled WGS sequence"/>
</dbReference>
<reference evidence="4 5" key="1">
    <citation type="submission" date="2024-03" db="EMBL/GenBank/DDBJ databases">
        <title>Mouse gut bacterial collection (mGBC) of GemPharmatech.</title>
        <authorList>
            <person name="He Y."/>
            <person name="Dong L."/>
            <person name="Wu D."/>
            <person name="Gao X."/>
            <person name="Lin Z."/>
        </authorList>
    </citation>
    <scope>NUCLEOTIDE SEQUENCE [LARGE SCALE GENOMIC DNA]</scope>
    <source>
        <strain evidence="4 5">20-218</strain>
    </source>
</reference>
<sequence>MNIKKAAELSGIKADNIRYYEKIGLIPKIARKENGLRHFTDRDIQALQFVKHMRDAGVKIEPLTRYMKLVIENGDVEIRKEILRQQAAQLKLEIEEKQRAYNYLTYKLEHYDEVMNPIEENIENQEF</sequence>
<dbReference type="PROSITE" id="PS50937">
    <property type="entry name" value="HTH_MERR_2"/>
    <property type="match status" value="1"/>
</dbReference>
<dbReference type="PANTHER" id="PTHR30204:SF98">
    <property type="entry name" value="HTH-TYPE TRANSCRIPTIONAL REGULATOR ADHR"/>
    <property type="match status" value="1"/>
</dbReference>
<dbReference type="InterPro" id="IPR000551">
    <property type="entry name" value="MerR-type_HTH_dom"/>
</dbReference>
<proteinExistence type="predicted"/>
<evidence type="ECO:0000259" key="3">
    <source>
        <dbReference type="PROSITE" id="PS50937"/>
    </source>
</evidence>
<evidence type="ECO:0000256" key="1">
    <source>
        <dbReference type="ARBA" id="ARBA00023125"/>
    </source>
</evidence>
<comment type="caution">
    <text evidence="4">The sequence shown here is derived from an EMBL/GenBank/DDBJ whole genome shotgun (WGS) entry which is preliminary data.</text>
</comment>
<dbReference type="InterPro" id="IPR009061">
    <property type="entry name" value="DNA-bd_dom_put_sf"/>
</dbReference>
<evidence type="ECO:0000256" key="2">
    <source>
        <dbReference type="SAM" id="Coils"/>
    </source>
</evidence>
<protein>
    <submittedName>
        <fullName evidence="4">MerR family transcriptional regulator</fullName>
    </submittedName>
</protein>
<dbReference type="Pfam" id="PF13411">
    <property type="entry name" value="MerR_1"/>
    <property type="match status" value="1"/>
</dbReference>
<dbReference type="SUPFAM" id="SSF46955">
    <property type="entry name" value="Putative DNA-binding domain"/>
    <property type="match status" value="1"/>
</dbReference>
<dbReference type="InterPro" id="IPR047057">
    <property type="entry name" value="MerR_fam"/>
</dbReference>
<keyword evidence="5" id="KW-1185">Reference proteome</keyword>
<feature type="domain" description="HTH merR-type" evidence="3">
    <location>
        <begin position="1"/>
        <end position="69"/>
    </location>
</feature>
<name>A0ABV4D977_9LACT</name>
<accession>A0ABV4D977</accession>
<dbReference type="Gene3D" id="1.10.1660.10">
    <property type="match status" value="1"/>
</dbReference>
<keyword evidence="2" id="KW-0175">Coiled coil</keyword>
<dbReference type="CDD" id="cd01109">
    <property type="entry name" value="HTH_YyaN"/>
    <property type="match status" value="1"/>
</dbReference>
<dbReference type="PANTHER" id="PTHR30204">
    <property type="entry name" value="REDOX-CYCLING DRUG-SENSING TRANSCRIPTIONAL ACTIVATOR SOXR"/>
    <property type="match status" value="1"/>
</dbReference>
<keyword evidence="1" id="KW-0238">DNA-binding</keyword>
<dbReference type="RefSeq" id="WP_369917690.1">
    <property type="nucleotide sequence ID" value="NZ_JBCLSQ010000003.1"/>
</dbReference>
<gene>
    <name evidence="4" type="ORF">AALM99_01840</name>
</gene>
<evidence type="ECO:0000313" key="5">
    <source>
        <dbReference type="Proteomes" id="UP001565242"/>
    </source>
</evidence>